<reference evidence="10 11" key="1">
    <citation type="submission" date="2016-07" db="EMBL/GenBank/DDBJ databases">
        <title>Pervasive Adenine N6-methylation of Active Genes in Fungi.</title>
        <authorList>
            <consortium name="DOE Joint Genome Institute"/>
            <person name="Mondo S.J."/>
            <person name="Dannebaum R.O."/>
            <person name="Kuo R.C."/>
            <person name="Labutti K."/>
            <person name="Haridas S."/>
            <person name="Kuo A."/>
            <person name="Salamov A."/>
            <person name="Ahrendt S.R."/>
            <person name="Lipzen A."/>
            <person name="Sullivan W."/>
            <person name="Andreopoulos W.B."/>
            <person name="Clum A."/>
            <person name="Lindquist E."/>
            <person name="Daum C."/>
            <person name="Ramamoorthy G.K."/>
            <person name="Gryganskyi A."/>
            <person name="Culley D."/>
            <person name="Magnuson J.K."/>
            <person name="James T.Y."/>
            <person name="O'Malley M.A."/>
            <person name="Stajich J.E."/>
            <person name="Spatafora J.W."/>
            <person name="Visel A."/>
            <person name="Grigoriev I.V."/>
        </authorList>
    </citation>
    <scope>NUCLEOTIDE SEQUENCE [LARGE SCALE GENOMIC DNA]</scope>
    <source>
        <strain evidence="10 11">NRRL 1336</strain>
    </source>
</reference>
<proteinExistence type="inferred from homology"/>
<keyword evidence="11" id="KW-1185">Reference proteome</keyword>
<dbReference type="AlphaFoldDB" id="A0A1X2IE15"/>
<comment type="subcellular location">
    <subcellularLocation>
        <location evidence="2">Cytoplasm</location>
    </subcellularLocation>
    <subcellularLocation>
        <location evidence="1">Nucleus</location>
    </subcellularLocation>
</comment>
<evidence type="ECO:0000313" key="11">
    <source>
        <dbReference type="Proteomes" id="UP000193560"/>
    </source>
</evidence>
<evidence type="ECO:0000256" key="4">
    <source>
        <dbReference type="ARBA" id="ARBA00022490"/>
    </source>
</evidence>
<evidence type="ECO:0000256" key="1">
    <source>
        <dbReference type="ARBA" id="ARBA00004123"/>
    </source>
</evidence>
<evidence type="ECO:0000256" key="6">
    <source>
        <dbReference type="ARBA" id="ARBA00023015"/>
    </source>
</evidence>
<gene>
    <name evidence="10" type="ORF">BCR42DRAFT_417491</name>
</gene>
<feature type="compositionally biased region" description="Basic residues" evidence="9">
    <location>
        <begin position="97"/>
        <end position="119"/>
    </location>
</feature>
<dbReference type="OrthoDB" id="2359117at2759"/>
<evidence type="ECO:0000256" key="8">
    <source>
        <dbReference type="ARBA" id="ARBA00023242"/>
    </source>
</evidence>
<keyword evidence="7" id="KW-0804">Transcription</keyword>
<keyword evidence="4" id="KW-0963">Cytoplasm</keyword>
<accession>A0A1X2IE15</accession>
<keyword evidence="6" id="KW-0805">Transcription regulation</keyword>
<dbReference type="InterPro" id="IPR013734">
    <property type="entry name" value="TF_Nrm1/Whi5"/>
</dbReference>
<dbReference type="Proteomes" id="UP000193560">
    <property type="component" value="Unassembled WGS sequence"/>
</dbReference>
<feature type="compositionally biased region" description="Low complexity" evidence="9">
    <location>
        <begin position="144"/>
        <end position="157"/>
    </location>
</feature>
<protein>
    <submittedName>
        <fullName evidence="10">Uncharacterized protein</fullName>
    </submittedName>
</protein>
<sequence length="294" mass="33953">MTEHFFMARQPETDITKHLDSLKTRLGFARFKLRNGWEKNTLLDVESFWKERQRQMVDSLPIPRFTQRDILDNRTLHPHYHYHKNGLLSSPTFTQRQHQRRHSHHSQERKKRKAGRLTRSHSTPTTSDSFTHSSQQHHQDDELSSTYSFSSDTQSPSAHDDDKSKPQSSDEYEADELDSDEGDDTEDDDGHYTHLVRKRARTITPPSPPITIDDRTQQKKAAIVIQPRRNKSSLDYLSYAISMTENQPTSNNHREMISLKDGEFHGALANPFIAPPSPVTAAAEAMMMFGHHSQ</sequence>
<name>A0A1X2IE15_9FUNG</name>
<evidence type="ECO:0000256" key="9">
    <source>
        <dbReference type="SAM" id="MobiDB-lite"/>
    </source>
</evidence>
<comment type="caution">
    <text evidence="10">The sequence shown here is derived from an EMBL/GenBank/DDBJ whole genome shotgun (WGS) entry which is preliminary data.</text>
</comment>
<evidence type="ECO:0000313" key="10">
    <source>
        <dbReference type="EMBL" id="ORZ14698.1"/>
    </source>
</evidence>
<feature type="region of interest" description="Disordered" evidence="9">
    <location>
        <begin position="93"/>
        <end position="216"/>
    </location>
</feature>
<keyword evidence="8" id="KW-0539">Nucleus</keyword>
<evidence type="ECO:0000256" key="7">
    <source>
        <dbReference type="ARBA" id="ARBA00023163"/>
    </source>
</evidence>
<dbReference type="GO" id="GO:0005737">
    <property type="term" value="C:cytoplasm"/>
    <property type="evidence" value="ECO:0007669"/>
    <property type="project" value="UniProtKB-SubCell"/>
</dbReference>
<dbReference type="GO" id="GO:0005634">
    <property type="term" value="C:nucleus"/>
    <property type="evidence" value="ECO:0007669"/>
    <property type="project" value="UniProtKB-SubCell"/>
</dbReference>
<comment type="similarity">
    <text evidence="3">Belongs to the WHI5/NRM1 family.</text>
</comment>
<organism evidence="10 11">
    <name type="scientific">Absidia repens</name>
    <dbReference type="NCBI Taxonomy" id="90262"/>
    <lineage>
        <taxon>Eukaryota</taxon>
        <taxon>Fungi</taxon>
        <taxon>Fungi incertae sedis</taxon>
        <taxon>Mucoromycota</taxon>
        <taxon>Mucoromycotina</taxon>
        <taxon>Mucoromycetes</taxon>
        <taxon>Mucorales</taxon>
        <taxon>Cunninghamellaceae</taxon>
        <taxon>Absidia</taxon>
    </lineage>
</organism>
<keyword evidence="5" id="KW-0678">Repressor</keyword>
<dbReference type="EMBL" id="MCGE01000014">
    <property type="protein sequence ID" value="ORZ14698.1"/>
    <property type="molecule type" value="Genomic_DNA"/>
</dbReference>
<evidence type="ECO:0000256" key="5">
    <source>
        <dbReference type="ARBA" id="ARBA00022491"/>
    </source>
</evidence>
<feature type="compositionally biased region" description="Polar residues" evidence="9">
    <location>
        <begin position="120"/>
        <end position="136"/>
    </location>
</feature>
<evidence type="ECO:0000256" key="2">
    <source>
        <dbReference type="ARBA" id="ARBA00004496"/>
    </source>
</evidence>
<dbReference type="Pfam" id="PF08528">
    <property type="entry name" value="Whi5"/>
    <property type="match status" value="1"/>
</dbReference>
<evidence type="ECO:0000256" key="3">
    <source>
        <dbReference type="ARBA" id="ARBA00006922"/>
    </source>
</evidence>
<feature type="compositionally biased region" description="Acidic residues" evidence="9">
    <location>
        <begin position="170"/>
        <end position="189"/>
    </location>
</feature>